<keyword evidence="2" id="KW-1185">Reference proteome</keyword>
<dbReference type="EMBL" id="BDDD01000417">
    <property type="protein sequence ID" value="GAV65475.1"/>
    <property type="molecule type" value="Genomic_DNA"/>
</dbReference>
<dbReference type="AlphaFoldDB" id="A0A1Q3BC59"/>
<accession>A0A1Q3BC59</accession>
<evidence type="ECO:0000313" key="2">
    <source>
        <dbReference type="Proteomes" id="UP000187406"/>
    </source>
</evidence>
<reference evidence="2" key="1">
    <citation type="submission" date="2016-04" db="EMBL/GenBank/DDBJ databases">
        <title>Cephalotus genome sequencing.</title>
        <authorList>
            <person name="Fukushima K."/>
            <person name="Hasebe M."/>
            <person name="Fang X."/>
        </authorList>
    </citation>
    <scope>NUCLEOTIDE SEQUENCE [LARGE SCALE GENOMIC DNA]</scope>
    <source>
        <strain evidence="2">cv. St1</strain>
    </source>
</reference>
<dbReference type="Proteomes" id="UP000187406">
    <property type="component" value="Unassembled WGS sequence"/>
</dbReference>
<dbReference type="InParanoid" id="A0A1Q3BC59"/>
<name>A0A1Q3BC59_CEPFO</name>
<proteinExistence type="predicted"/>
<protein>
    <submittedName>
        <fullName evidence="1">Uncharacterized protein</fullName>
    </submittedName>
</protein>
<gene>
    <name evidence="1" type="ORF">CFOL_v3_08990</name>
</gene>
<sequence length="122" mass="14406">MPLAEEWIWISDLSLQKAVWNLLLQPNIWCGLRCHHYIFSSLMFWYLQSEVAGFKCLKSGMKVSVGEWNVYVKCNMLLETGHTCYKHLALFFFVELLTRYKLINNCVNSNCFFLLIIIVNFI</sequence>
<comment type="caution">
    <text evidence="1">The sequence shown here is derived from an EMBL/GenBank/DDBJ whole genome shotgun (WGS) entry which is preliminary data.</text>
</comment>
<organism evidence="1 2">
    <name type="scientific">Cephalotus follicularis</name>
    <name type="common">Albany pitcher plant</name>
    <dbReference type="NCBI Taxonomy" id="3775"/>
    <lineage>
        <taxon>Eukaryota</taxon>
        <taxon>Viridiplantae</taxon>
        <taxon>Streptophyta</taxon>
        <taxon>Embryophyta</taxon>
        <taxon>Tracheophyta</taxon>
        <taxon>Spermatophyta</taxon>
        <taxon>Magnoliopsida</taxon>
        <taxon>eudicotyledons</taxon>
        <taxon>Gunneridae</taxon>
        <taxon>Pentapetalae</taxon>
        <taxon>rosids</taxon>
        <taxon>fabids</taxon>
        <taxon>Oxalidales</taxon>
        <taxon>Cephalotaceae</taxon>
        <taxon>Cephalotus</taxon>
    </lineage>
</organism>
<evidence type="ECO:0000313" key="1">
    <source>
        <dbReference type="EMBL" id="GAV65475.1"/>
    </source>
</evidence>